<evidence type="ECO:0000313" key="4">
    <source>
        <dbReference type="Proteomes" id="UP001371218"/>
    </source>
</evidence>
<reference evidence="3 4" key="1">
    <citation type="submission" date="2024-04" db="EMBL/GenBank/DDBJ databases">
        <title>Novel species of the genus Ideonella isolated from streams.</title>
        <authorList>
            <person name="Lu H."/>
        </authorList>
    </citation>
    <scope>NUCLEOTIDE SEQUENCE [LARGE SCALE GENOMIC DNA]</scope>
    <source>
        <strain evidence="3 4">DXS29W</strain>
    </source>
</reference>
<dbReference type="RefSeq" id="WP_341427378.1">
    <property type="nucleotide sequence ID" value="NZ_JBBUTG010000013.1"/>
</dbReference>
<keyword evidence="4" id="KW-1185">Reference proteome</keyword>
<protein>
    <submittedName>
        <fullName evidence="3">DUF1566 domain-containing protein</fullName>
    </submittedName>
</protein>
<dbReference type="PANTHER" id="PTHR35812:SF1">
    <property type="entry name" value="LIPOPROTEIN"/>
    <property type="match status" value="1"/>
</dbReference>
<keyword evidence="1" id="KW-0732">Signal</keyword>
<evidence type="ECO:0000313" key="3">
    <source>
        <dbReference type="EMBL" id="MEK8032956.1"/>
    </source>
</evidence>
<dbReference type="PANTHER" id="PTHR35812">
    <property type="entry name" value="LIPOPROTEIN"/>
    <property type="match status" value="1"/>
</dbReference>
<feature type="domain" description="Lcl C-terminal" evidence="2">
    <location>
        <begin position="258"/>
        <end position="369"/>
    </location>
</feature>
<evidence type="ECO:0000256" key="1">
    <source>
        <dbReference type="SAM" id="SignalP"/>
    </source>
</evidence>
<comment type="caution">
    <text evidence="3">The sequence shown here is derived from an EMBL/GenBank/DDBJ whole genome shotgun (WGS) entry which is preliminary data.</text>
</comment>
<dbReference type="Pfam" id="PF07603">
    <property type="entry name" value="Lcl_C"/>
    <property type="match status" value="2"/>
</dbReference>
<organism evidence="3 4">
    <name type="scientific">Ideonella lacteola</name>
    <dbReference type="NCBI Taxonomy" id="2984193"/>
    <lineage>
        <taxon>Bacteria</taxon>
        <taxon>Pseudomonadati</taxon>
        <taxon>Pseudomonadota</taxon>
        <taxon>Betaproteobacteria</taxon>
        <taxon>Burkholderiales</taxon>
        <taxon>Sphaerotilaceae</taxon>
        <taxon>Ideonella</taxon>
    </lineage>
</organism>
<dbReference type="EMBL" id="JBBUTG010000013">
    <property type="protein sequence ID" value="MEK8032956.1"/>
    <property type="molecule type" value="Genomic_DNA"/>
</dbReference>
<evidence type="ECO:0000259" key="2">
    <source>
        <dbReference type="Pfam" id="PF07603"/>
    </source>
</evidence>
<sequence length="382" mass="41263">MKRFLDLRQGSLPAWRHWPWLALAVCAPSMAATGKSMLNDTGVTQCVVWDAVQSNYVFTDACAGTGQDGEFGRDAQLRANGNGHAGFVFEKIGAAGEVLPRSAAQWSCVRDKVTGAMWEVKTADGSLRDGTRRFTNQGNGRSDDASGYVAAVNATGLCGATDWRLPTYRELHSLVDYSVAPGRPMLDEAWFPNSAADYHWSSSSAAVNSGGGIYWWALGQGAGDSIWYGGEYGEFAVRLVRLGKAVPADRWVLKGAEVKDKSTGLIWRRCAEGQSWTGSTCTGTPTTFLTSFDAAEHAVAQAAASGKGWRMPNPKELASLVDTRVKAPSIDTVAFPGFYTESYHTGTHWTENEVYDWGVSFAAGQVGRDFWGGKVLLVRDAD</sequence>
<feature type="signal peptide" evidence="1">
    <location>
        <begin position="1"/>
        <end position="31"/>
    </location>
</feature>
<proteinExistence type="predicted"/>
<accession>A0ABU9BT34</accession>
<dbReference type="Proteomes" id="UP001371218">
    <property type="component" value="Unassembled WGS sequence"/>
</dbReference>
<dbReference type="InterPro" id="IPR011460">
    <property type="entry name" value="Lcl_C"/>
</dbReference>
<gene>
    <name evidence="3" type="ORF">AACH06_19210</name>
</gene>
<feature type="chain" id="PRO_5047181827" evidence="1">
    <location>
        <begin position="32"/>
        <end position="382"/>
    </location>
</feature>
<name>A0ABU9BT34_9BURK</name>
<feature type="domain" description="Lcl C-terminal" evidence="2">
    <location>
        <begin position="108"/>
        <end position="241"/>
    </location>
</feature>